<dbReference type="Proteomes" id="UP000586827">
    <property type="component" value="Unassembled WGS sequence"/>
</dbReference>
<sequence length="363" mass="39620">MRFFDVIFATRHFDAEDTIALWRKQECGDLGYVTETAGLHADYCRRLKAEAGDGLGALLGFNITTSIGAMLPDLPRTFLATTCEFPAVLSQFQRSGCDLAAWLCPFTHEIRWRSPAAGHVVLLVSHVDYITGQDIVDDVIDVLADSAQAQELRFTVIVDGAHGIGNNSTIADVAKMRASFSERLDIEDFVYIFDHNKWLLGFPGMSVSLHTGVRAPAIEGIFPTPASQSFAEFGEPVSVSFNPLLPQWAANLMGPAERAFDTDSLEANRMLSGTFRELTTGRTFPGVDIFHANSNMALLSSPDPRVLLSHLGERGCRTHLMGSSKVRGSAPGATGGVRLTFSSLSLQQEDIHTLIDALEDFRP</sequence>
<name>A0A849CED8_9NOCA</name>
<accession>A0A849CED8</accession>
<dbReference type="RefSeq" id="WP_067522051.1">
    <property type="nucleotide sequence ID" value="NZ_JABELX010000011.1"/>
</dbReference>
<organism evidence="1 2">
    <name type="scientific">Nocardia uniformis</name>
    <dbReference type="NCBI Taxonomy" id="53432"/>
    <lineage>
        <taxon>Bacteria</taxon>
        <taxon>Bacillati</taxon>
        <taxon>Actinomycetota</taxon>
        <taxon>Actinomycetes</taxon>
        <taxon>Mycobacteriales</taxon>
        <taxon>Nocardiaceae</taxon>
        <taxon>Nocardia</taxon>
    </lineage>
</organism>
<dbReference type="AlphaFoldDB" id="A0A849CED8"/>
<gene>
    <name evidence="1" type="ORF">HLB23_28250</name>
</gene>
<dbReference type="EMBL" id="JABELX010000011">
    <property type="protein sequence ID" value="NNH73699.1"/>
    <property type="molecule type" value="Genomic_DNA"/>
</dbReference>
<comment type="caution">
    <text evidence="1">The sequence shown here is derived from an EMBL/GenBank/DDBJ whole genome shotgun (WGS) entry which is preliminary data.</text>
</comment>
<evidence type="ECO:0000313" key="2">
    <source>
        <dbReference type="Proteomes" id="UP000586827"/>
    </source>
</evidence>
<dbReference type="InterPro" id="IPR015424">
    <property type="entry name" value="PyrdxlP-dep_Trfase"/>
</dbReference>
<reference evidence="1 2" key="1">
    <citation type="submission" date="2020-05" db="EMBL/GenBank/DDBJ databases">
        <title>MicrobeNet Type strains.</title>
        <authorList>
            <person name="Nicholson A.C."/>
        </authorList>
    </citation>
    <scope>NUCLEOTIDE SEQUENCE [LARGE SCALE GENOMIC DNA]</scope>
    <source>
        <strain evidence="1 2">JCM 3224</strain>
    </source>
</reference>
<keyword evidence="2" id="KW-1185">Reference proteome</keyword>
<protein>
    <submittedName>
        <fullName evidence="1">Uncharacterized protein</fullName>
    </submittedName>
</protein>
<proteinExistence type="predicted"/>
<dbReference type="SUPFAM" id="SSF53383">
    <property type="entry name" value="PLP-dependent transferases"/>
    <property type="match status" value="1"/>
</dbReference>
<evidence type="ECO:0000313" key="1">
    <source>
        <dbReference type="EMBL" id="NNH73699.1"/>
    </source>
</evidence>